<dbReference type="PROSITE" id="PS00367">
    <property type="entry name" value="BH4_AAA_HYDROXYL_1"/>
    <property type="match status" value="1"/>
</dbReference>
<dbReference type="Pfam" id="PF00351">
    <property type="entry name" value="Biopterin_H"/>
    <property type="match status" value="1"/>
</dbReference>
<dbReference type="PIRSF" id="PIRSF000336">
    <property type="entry name" value="TH"/>
    <property type="match status" value="1"/>
</dbReference>
<sequence length="568" mass="65704">MAHLRRFQFQNSRCCSTPAVASLPDFTDSYFEQIKRKLLKIEEGNESEKKSDDSCEAGKKTSEKRDKSPTAQHCAKKKAKENVNENKELVVTHANIVGNNAVVFSLNNQVGGLVRALRVFQELGINVYHIESRRSRRKESEFEIYVDIDCDDQEKMKQLLHHLRHEVDGCTMEEYERSRHRANTNTKQRQMLLTQPSVDNEMLMEGMPWFPRRIFDIDQTSNRVLMYGAELDADHPGFKDPIYRERRKKFAEIAFNYRHGEPIPRVEYTREETETWGVIFSHLSELYDKHACKEFNDNFALLVKYCGYRKDNIPQLEDVSQFLRHRTGFVLRPVAGYLSARDFLAGLAFRVFHCTQYIRHPCDPFYTPEPDCCHELLGHCPLLADQSFAQFSQELGLASLGASDEEVDKLATCYFFTVEFGLCKQNNELKVYGAGLLSSAAELKVLLILMFYFNRNNKLAIFQHSVSESAHVLCFDPVITCQQTPMITTFQEVYFYTDSFEDAKEQMREFAATIKRPFGVRYNPYTQSVEILSNTRKIMDLVSELKGDLCIVTNALNKIKCKSPHDTE</sequence>
<dbReference type="InterPro" id="IPR036329">
    <property type="entry name" value="Aro-AA_hydroxylase_C_sf"/>
</dbReference>
<dbReference type="EMBL" id="NCKU01007775">
    <property type="protein sequence ID" value="RWS02396.1"/>
    <property type="molecule type" value="Genomic_DNA"/>
</dbReference>
<keyword evidence="6" id="KW-0503">Monooxygenase</keyword>
<dbReference type="GO" id="GO:0005506">
    <property type="term" value="F:iron ion binding"/>
    <property type="evidence" value="ECO:0007669"/>
    <property type="project" value="InterPro"/>
</dbReference>
<keyword evidence="19" id="KW-1185">Reference proteome</keyword>
<evidence type="ECO:0000256" key="12">
    <source>
        <dbReference type="PIRSR" id="PIRSR601273-2"/>
    </source>
</evidence>
<dbReference type="SUPFAM" id="SSF56534">
    <property type="entry name" value="Aromatic aminoacid monoxygenases, catalytic and oligomerization domains"/>
    <property type="match status" value="1"/>
</dbReference>
<dbReference type="OrthoDB" id="983542at2759"/>
<feature type="domain" description="ACT" evidence="15">
    <location>
        <begin position="101"/>
        <end position="180"/>
    </location>
</feature>
<evidence type="ECO:0000256" key="1">
    <source>
        <dbReference type="ARBA" id="ARBA00001954"/>
    </source>
</evidence>
<feature type="compositionally biased region" description="Basic and acidic residues" evidence="13">
    <location>
        <begin position="43"/>
        <end position="68"/>
    </location>
</feature>
<dbReference type="PRINTS" id="PR00372">
    <property type="entry name" value="FYWHYDRXLASE"/>
</dbReference>
<evidence type="ECO:0000313" key="16">
    <source>
        <dbReference type="EMBL" id="RWS02396.1"/>
    </source>
</evidence>
<feature type="binding site" evidence="10">
    <location>
        <position position="374"/>
    </location>
    <ligand>
        <name>Fe cation</name>
        <dbReference type="ChEBI" id="CHEBI:24875"/>
    </ligand>
</feature>
<dbReference type="InterPro" id="IPR018301">
    <property type="entry name" value="ArAA_hydroxylase_Fe/CU_BS"/>
</dbReference>
<evidence type="ECO:0000313" key="17">
    <source>
        <dbReference type="EMBL" id="RWS05281.1"/>
    </source>
</evidence>
<comment type="subunit">
    <text evidence="9">Interacts with DNAJC12.</text>
</comment>
<feature type="binding site" evidence="11">
    <location>
        <position position="367"/>
    </location>
    <ligand>
        <name>L-tryptophan</name>
        <dbReference type="ChEBI" id="CHEBI:57912"/>
    </ligand>
</feature>
<accession>A0A3S3P508</accession>
<feature type="region of interest" description="Disordered" evidence="13">
    <location>
        <begin position="43"/>
        <end position="80"/>
    </location>
</feature>
<dbReference type="Gene3D" id="1.10.800.10">
    <property type="entry name" value="Aromatic amino acid hydroxylase"/>
    <property type="match status" value="1"/>
</dbReference>
<evidence type="ECO:0000256" key="5">
    <source>
        <dbReference type="ARBA" id="ARBA00023004"/>
    </source>
</evidence>
<evidence type="ECO:0000256" key="10">
    <source>
        <dbReference type="PIRSR" id="PIRSR000336-1"/>
    </source>
</evidence>
<keyword evidence="4" id="KW-0560">Oxidoreductase</keyword>
<dbReference type="Pfam" id="PF01842">
    <property type="entry name" value="ACT"/>
    <property type="match status" value="1"/>
</dbReference>
<dbReference type="InterPro" id="IPR001273">
    <property type="entry name" value="ArAA_hydroxylase"/>
</dbReference>
<evidence type="ECO:0000256" key="8">
    <source>
        <dbReference type="ARBA" id="ARBA00042662"/>
    </source>
</evidence>
<evidence type="ECO:0000256" key="2">
    <source>
        <dbReference type="ARBA" id="ARBA00009712"/>
    </source>
</evidence>
<dbReference type="GO" id="GO:0004510">
    <property type="term" value="F:tryptophan 5-monooxygenase activity"/>
    <property type="evidence" value="ECO:0007669"/>
    <property type="project" value="TreeGrafter"/>
</dbReference>
<reference evidence="17" key="2">
    <citation type="submission" date="2018-11" db="EMBL/GenBank/DDBJ databases">
        <title>Trombidioid mite genomics.</title>
        <authorList>
            <person name="Dong X."/>
        </authorList>
    </citation>
    <scope>NUCLEOTIDE SEQUENCE</scope>
    <source>
        <strain evidence="17">UoL-WK</strain>
    </source>
</reference>
<keyword evidence="5 10" id="KW-0408">Iron</keyword>
<feature type="binding site" evidence="11">
    <location>
        <position position="359"/>
    </location>
    <ligand>
        <name>L-tryptophan</name>
        <dbReference type="ChEBI" id="CHEBI:57912"/>
    </ligand>
</feature>
<comment type="cofactor">
    <cofactor evidence="1 12">
        <name>Fe(2+)</name>
        <dbReference type="ChEBI" id="CHEBI:29033"/>
    </cofactor>
</comment>
<comment type="caution">
    <text evidence="17">The sequence shown here is derived from an EMBL/GenBank/DDBJ whole genome shotgun (WGS) entry which is preliminary data.</text>
</comment>
<evidence type="ECO:0000313" key="19">
    <source>
        <dbReference type="Proteomes" id="UP000285301"/>
    </source>
</evidence>
<feature type="binding site" evidence="11">
    <location>
        <position position="337"/>
    </location>
    <ligand>
        <name>L-tryptophan</name>
        <dbReference type="ChEBI" id="CHEBI:57912"/>
    </ligand>
</feature>
<evidence type="ECO:0000256" key="13">
    <source>
        <dbReference type="SAM" id="MobiDB-lite"/>
    </source>
</evidence>
<dbReference type="Proteomes" id="UP000285301">
    <property type="component" value="Unassembled WGS sequence"/>
</dbReference>
<evidence type="ECO:0000259" key="15">
    <source>
        <dbReference type="PROSITE" id="PS51671"/>
    </source>
</evidence>
<feature type="domain" description="Biopterin-dependent aromatic amino acid hydroxylase family profile" evidence="14">
    <location>
        <begin position="195"/>
        <end position="560"/>
    </location>
</feature>
<evidence type="ECO:0000256" key="9">
    <source>
        <dbReference type="ARBA" id="ARBA00062416"/>
    </source>
</evidence>
<evidence type="ECO:0000256" key="7">
    <source>
        <dbReference type="ARBA" id="ARBA00040889"/>
    </source>
</evidence>
<organism evidence="17 19">
    <name type="scientific">Dinothrombium tinctorium</name>
    <dbReference type="NCBI Taxonomy" id="1965070"/>
    <lineage>
        <taxon>Eukaryota</taxon>
        <taxon>Metazoa</taxon>
        <taxon>Ecdysozoa</taxon>
        <taxon>Arthropoda</taxon>
        <taxon>Chelicerata</taxon>
        <taxon>Arachnida</taxon>
        <taxon>Acari</taxon>
        <taxon>Acariformes</taxon>
        <taxon>Trombidiformes</taxon>
        <taxon>Prostigmata</taxon>
        <taxon>Anystina</taxon>
        <taxon>Parasitengona</taxon>
        <taxon>Trombidioidea</taxon>
        <taxon>Trombidiidae</taxon>
        <taxon>Dinothrombium</taxon>
    </lineage>
</organism>
<dbReference type="PROSITE" id="PS51410">
    <property type="entry name" value="BH4_AAA_HYDROXYL_2"/>
    <property type="match status" value="1"/>
</dbReference>
<dbReference type="InterPro" id="IPR019773">
    <property type="entry name" value="Tyrosine_3-monooxygenase-like"/>
</dbReference>
<dbReference type="InterPro" id="IPR036951">
    <property type="entry name" value="ArAA_hydroxylase_sf"/>
</dbReference>
<feature type="binding site" evidence="10">
    <location>
        <position position="419"/>
    </location>
    <ligand>
        <name>Fe cation</name>
        <dbReference type="ChEBI" id="CHEBI:24875"/>
    </ligand>
</feature>
<dbReference type="GO" id="GO:0009072">
    <property type="term" value="P:aromatic amino acid metabolic process"/>
    <property type="evidence" value="ECO:0007669"/>
    <property type="project" value="InterPro"/>
</dbReference>
<protein>
    <recommendedName>
        <fullName evidence="7">Tryptophan 5-hydroxylase 2</fullName>
    </recommendedName>
    <alternativeName>
        <fullName evidence="8">Tryptophan 5-monooxygenase 2</fullName>
    </alternativeName>
</protein>
<feature type="binding site" evidence="10">
    <location>
        <position position="379"/>
    </location>
    <ligand>
        <name>Fe cation</name>
        <dbReference type="ChEBI" id="CHEBI:24875"/>
    </ligand>
</feature>
<dbReference type="GO" id="GO:0043005">
    <property type="term" value="C:neuron projection"/>
    <property type="evidence" value="ECO:0007669"/>
    <property type="project" value="TreeGrafter"/>
</dbReference>
<evidence type="ECO:0000259" key="14">
    <source>
        <dbReference type="PROSITE" id="PS51410"/>
    </source>
</evidence>
<dbReference type="EMBL" id="NCKU01004904">
    <property type="protein sequence ID" value="RWS05281.1"/>
    <property type="molecule type" value="Genomic_DNA"/>
</dbReference>
<evidence type="ECO:0000256" key="11">
    <source>
        <dbReference type="PIRSR" id="PIRSR601273-1"/>
    </source>
</evidence>
<name>A0A3S3P508_9ACAR</name>
<keyword evidence="3 10" id="KW-0479">Metal-binding</keyword>
<dbReference type="PANTHER" id="PTHR11473:SF16">
    <property type="entry name" value="TRYPTOPHAN 5-HYDROXYLASE 2"/>
    <property type="match status" value="1"/>
</dbReference>
<evidence type="ECO:0000256" key="4">
    <source>
        <dbReference type="ARBA" id="ARBA00023002"/>
    </source>
</evidence>
<evidence type="ECO:0000256" key="6">
    <source>
        <dbReference type="ARBA" id="ARBA00023033"/>
    </source>
</evidence>
<dbReference type="InterPro" id="IPR019774">
    <property type="entry name" value="Aromatic-AA_hydroxylase_C"/>
</dbReference>
<dbReference type="InterPro" id="IPR045865">
    <property type="entry name" value="ACT-like_dom_sf"/>
</dbReference>
<dbReference type="EMBL" id="NCKU01004903">
    <property type="protein sequence ID" value="RWS05284.1"/>
    <property type="molecule type" value="Genomic_DNA"/>
</dbReference>
<reference evidence="17 19" key="1">
    <citation type="journal article" date="2018" name="Gigascience">
        <title>Genomes of trombidid mites reveal novel predicted allergens and laterally-transferred genes associated with secondary metabolism.</title>
        <authorList>
            <person name="Dong X."/>
            <person name="Chaisiri K."/>
            <person name="Xia D."/>
            <person name="Armstrong S.D."/>
            <person name="Fang Y."/>
            <person name="Donnelly M.J."/>
            <person name="Kadowaki T."/>
            <person name="McGarry J.W."/>
            <person name="Darby A.C."/>
            <person name="Makepeace B.L."/>
        </authorList>
    </citation>
    <scope>NUCLEOTIDE SEQUENCE [LARGE SCALE GENOMIC DNA]</scope>
    <source>
        <strain evidence="17">UoL-WK</strain>
    </source>
</reference>
<proteinExistence type="inferred from homology"/>
<comment type="similarity">
    <text evidence="2">Belongs to the biopterin-dependent aromatic amino acid hydroxylase family.</text>
</comment>
<evidence type="ECO:0000313" key="18">
    <source>
        <dbReference type="EMBL" id="RWS05284.1"/>
    </source>
</evidence>
<dbReference type="PANTHER" id="PTHR11473">
    <property type="entry name" value="AROMATIC AMINO ACID HYDROXYLASE"/>
    <property type="match status" value="1"/>
</dbReference>
<feature type="binding site" evidence="11">
    <location>
        <position position="438"/>
    </location>
    <ligand>
        <name>L-tryptophan</name>
        <dbReference type="ChEBI" id="CHEBI:57912"/>
    </ligand>
</feature>
<dbReference type="PROSITE" id="PS51671">
    <property type="entry name" value="ACT"/>
    <property type="match status" value="1"/>
</dbReference>
<dbReference type="STRING" id="1965070.A0A3S3P508"/>
<feature type="binding site" evidence="11">
    <location>
        <position position="487"/>
    </location>
    <ligand>
        <name>L-tryptophan</name>
        <dbReference type="ChEBI" id="CHEBI:57912"/>
    </ligand>
</feature>
<evidence type="ECO:0000256" key="3">
    <source>
        <dbReference type="ARBA" id="ARBA00022723"/>
    </source>
</evidence>
<gene>
    <name evidence="18" type="ORF">B4U79_00875</name>
    <name evidence="16" type="ORF">B4U79_04970</name>
    <name evidence="17" type="ORF">B4U79_05924</name>
</gene>
<dbReference type="InterPro" id="IPR002912">
    <property type="entry name" value="ACT_dom"/>
</dbReference>
<dbReference type="SUPFAM" id="SSF55021">
    <property type="entry name" value="ACT-like"/>
    <property type="match status" value="1"/>
</dbReference>
<dbReference type="AlphaFoldDB" id="A0A3S3P508"/>